<dbReference type="InterPro" id="IPR010368">
    <property type="entry name" value="Com_YlbF"/>
</dbReference>
<dbReference type="Pfam" id="PF06133">
    <property type="entry name" value="Com_YlbF"/>
    <property type="match status" value="1"/>
</dbReference>
<dbReference type="OrthoDB" id="2157513at2"/>
<evidence type="ECO:0000313" key="1">
    <source>
        <dbReference type="EMBL" id="SIS61107.1"/>
    </source>
</evidence>
<dbReference type="RefSeq" id="WP_009709757.1">
    <property type="nucleotide sequence ID" value="NZ_CP048103.1"/>
</dbReference>
<dbReference type="AlphaFoldDB" id="A0A1N7KHT3"/>
<sequence>MQSLDMTELLLEAYRLADQINDSKEVKRYLELKRKIAEDPTAQSLIKEFQKKKDVFEDCQRFGHFHPDYHAAKKEAQQFRRAMKDHPLIGEYLELEEWLDHLLAEVSRRIARAVSDTVKVPINDPRELRKANRNRRNHCS</sequence>
<dbReference type="InterPro" id="IPR023378">
    <property type="entry name" value="YheA/YmcA-like_dom_sf"/>
</dbReference>
<dbReference type="Proteomes" id="UP000186795">
    <property type="component" value="Unassembled WGS sequence"/>
</dbReference>
<proteinExistence type="predicted"/>
<reference evidence="2" key="1">
    <citation type="submission" date="2017-01" db="EMBL/GenBank/DDBJ databases">
        <authorList>
            <person name="Varghese N."/>
            <person name="Submissions S."/>
        </authorList>
    </citation>
    <scope>NUCLEOTIDE SEQUENCE [LARGE SCALE GENOMIC DNA]</scope>
    <source>
        <strain evidence="2">DSM 45196</strain>
    </source>
</reference>
<name>A0A1N7KHT3_9BACL</name>
<dbReference type="PANTHER" id="PTHR38448">
    <property type="entry name" value="REGULATORY PROTEIN YLBF-RELATED"/>
    <property type="match status" value="1"/>
</dbReference>
<organism evidence="1 2">
    <name type="scientific">Kroppenstedtia eburnea</name>
    <dbReference type="NCBI Taxonomy" id="714067"/>
    <lineage>
        <taxon>Bacteria</taxon>
        <taxon>Bacillati</taxon>
        <taxon>Bacillota</taxon>
        <taxon>Bacilli</taxon>
        <taxon>Bacillales</taxon>
        <taxon>Thermoactinomycetaceae</taxon>
        <taxon>Kroppenstedtia</taxon>
    </lineage>
</organism>
<evidence type="ECO:0000313" key="2">
    <source>
        <dbReference type="Proteomes" id="UP000186795"/>
    </source>
</evidence>
<keyword evidence="2" id="KW-1185">Reference proteome</keyword>
<dbReference type="Gene3D" id="1.20.1500.10">
    <property type="entry name" value="YheA/YmcA-like"/>
    <property type="match status" value="1"/>
</dbReference>
<protein>
    <submittedName>
        <fullName evidence="1">Cell fate regulator YlbF, YheA/YmcA/DUF963 family (Controls sporulation, competence, biofilm development)</fullName>
    </submittedName>
</protein>
<accession>A0A1N7KHT3</accession>
<dbReference type="SUPFAM" id="SSF158622">
    <property type="entry name" value="YheA/YmcA-like"/>
    <property type="match status" value="1"/>
</dbReference>
<dbReference type="InterPro" id="IPR052767">
    <property type="entry name" value="Bact_com_dev_regulator"/>
</dbReference>
<dbReference type="EMBL" id="FTOD01000003">
    <property type="protein sequence ID" value="SIS61107.1"/>
    <property type="molecule type" value="Genomic_DNA"/>
</dbReference>
<dbReference type="PANTHER" id="PTHR38448:SF2">
    <property type="entry name" value="REGULATORY PROTEIN YLBF"/>
    <property type="match status" value="1"/>
</dbReference>
<gene>
    <name evidence="1" type="ORF">SAMN05421790_10379</name>
</gene>